<dbReference type="Proteomes" id="UP000591131">
    <property type="component" value="Unassembled WGS sequence"/>
</dbReference>
<feature type="signal peptide" evidence="1">
    <location>
        <begin position="1"/>
        <end position="24"/>
    </location>
</feature>
<sequence>MELFYRFAIKLSILLWAQVLNVEAIFYGAKWEDGVQKFTILCPDDATKPAYMLFANAVCYSVGFEHETVGDNAYFYFLWDDDDIREEVIELLNTRDIIPGGVDPDGLTYIRFPSGENYSMLDVGDGEHAGEALDPNVAAGLYGATTCEE</sequence>
<comment type="caution">
    <text evidence="2">The sequence shown here is derived from an EMBL/GenBank/DDBJ whole genome shotgun (WGS) entry which is preliminary data.</text>
</comment>
<feature type="chain" id="PRO_5029578622" evidence="1">
    <location>
        <begin position="25"/>
        <end position="149"/>
    </location>
</feature>
<keyword evidence="1" id="KW-0732">Signal</keyword>
<keyword evidence="3" id="KW-1185">Reference proteome</keyword>
<evidence type="ECO:0000256" key="1">
    <source>
        <dbReference type="SAM" id="SignalP"/>
    </source>
</evidence>
<accession>A0A7J6M4P3</accession>
<proteinExistence type="predicted"/>
<reference evidence="2 3" key="1">
    <citation type="submission" date="2020-04" db="EMBL/GenBank/DDBJ databases">
        <title>Perkinsus chesapeaki whole genome sequence.</title>
        <authorList>
            <person name="Bogema D.R."/>
        </authorList>
    </citation>
    <scope>NUCLEOTIDE SEQUENCE [LARGE SCALE GENOMIC DNA]</scope>
    <source>
        <strain evidence="2">ATCC PRA-425</strain>
    </source>
</reference>
<gene>
    <name evidence="2" type="ORF">FOL47_004103</name>
</gene>
<protein>
    <submittedName>
        <fullName evidence="2">Uncharacterized protein</fullName>
    </submittedName>
</protein>
<dbReference type="AlphaFoldDB" id="A0A7J6M4P3"/>
<evidence type="ECO:0000313" key="2">
    <source>
        <dbReference type="EMBL" id="KAF4666435.1"/>
    </source>
</evidence>
<organism evidence="2 3">
    <name type="scientific">Perkinsus chesapeaki</name>
    <name type="common">Clam parasite</name>
    <name type="synonym">Perkinsus andrewsi</name>
    <dbReference type="NCBI Taxonomy" id="330153"/>
    <lineage>
        <taxon>Eukaryota</taxon>
        <taxon>Sar</taxon>
        <taxon>Alveolata</taxon>
        <taxon>Perkinsozoa</taxon>
        <taxon>Perkinsea</taxon>
        <taxon>Perkinsida</taxon>
        <taxon>Perkinsidae</taxon>
        <taxon>Perkinsus</taxon>
    </lineage>
</organism>
<name>A0A7J6M4P3_PERCH</name>
<dbReference type="EMBL" id="JAAPAO010000235">
    <property type="protein sequence ID" value="KAF4666435.1"/>
    <property type="molecule type" value="Genomic_DNA"/>
</dbReference>
<evidence type="ECO:0000313" key="3">
    <source>
        <dbReference type="Proteomes" id="UP000591131"/>
    </source>
</evidence>